<dbReference type="GO" id="GO:0009450">
    <property type="term" value="P:gamma-aminobutyric acid catabolic process"/>
    <property type="evidence" value="ECO:0007669"/>
    <property type="project" value="TreeGrafter"/>
</dbReference>
<dbReference type="EMBL" id="JWZT01005362">
    <property type="protein sequence ID" value="KII61256.1"/>
    <property type="molecule type" value="Genomic_DNA"/>
</dbReference>
<comment type="caution">
    <text evidence="3">The sequence shown here is derived from an EMBL/GenBank/DDBJ whole genome shotgun (WGS) entry which is preliminary data.</text>
</comment>
<evidence type="ECO:0000313" key="3">
    <source>
        <dbReference type="EMBL" id="KII61256.1"/>
    </source>
</evidence>
<dbReference type="Pfam" id="PF00171">
    <property type="entry name" value="Aldedh"/>
    <property type="match status" value="2"/>
</dbReference>
<dbReference type="InterPro" id="IPR016161">
    <property type="entry name" value="Ald_DH/histidinol_DH"/>
</dbReference>
<dbReference type="FunFam" id="3.40.605.10:FF:000063">
    <property type="entry name" value="Succinate-semialdehyde dehydrogenase, mitochondrial"/>
    <property type="match status" value="1"/>
</dbReference>
<organism evidence="3 4">
    <name type="scientific">Thelohanellus kitauei</name>
    <name type="common">Myxosporean</name>
    <dbReference type="NCBI Taxonomy" id="669202"/>
    <lineage>
        <taxon>Eukaryota</taxon>
        <taxon>Metazoa</taxon>
        <taxon>Cnidaria</taxon>
        <taxon>Myxozoa</taxon>
        <taxon>Myxosporea</taxon>
        <taxon>Bivalvulida</taxon>
        <taxon>Platysporina</taxon>
        <taxon>Myxobolidae</taxon>
        <taxon>Thelohanellus</taxon>
    </lineage>
</organism>
<dbReference type="SUPFAM" id="SSF53720">
    <property type="entry name" value="ALDH-like"/>
    <property type="match status" value="1"/>
</dbReference>
<dbReference type="PANTHER" id="PTHR43353">
    <property type="entry name" value="SUCCINATE-SEMIALDEHYDE DEHYDROGENASE, MITOCHONDRIAL"/>
    <property type="match status" value="1"/>
</dbReference>
<dbReference type="InterPro" id="IPR050740">
    <property type="entry name" value="Aldehyde_DH_Superfamily"/>
</dbReference>
<dbReference type="OrthoDB" id="310895at2759"/>
<dbReference type="InterPro" id="IPR015590">
    <property type="entry name" value="Aldehyde_DH_dom"/>
</dbReference>
<protein>
    <submittedName>
        <fullName evidence="3">Putative succinate-semialdehyde dehydrogenase [NADP(+)]</fullName>
    </submittedName>
</protein>
<dbReference type="InterPro" id="IPR016163">
    <property type="entry name" value="Ald_DH_C"/>
</dbReference>
<feature type="domain" description="Aldehyde dehydrogenase" evidence="2">
    <location>
        <begin position="273"/>
        <end position="463"/>
    </location>
</feature>
<gene>
    <name evidence="3" type="ORF">RF11_14705</name>
</gene>
<evidence type="ECO:0000259" key="2">
    <source>
        <dbReference type="Pfam" id="PF00171"/>
    </source>
</evidence>
<proteinExistence type="predicted"/>
<evidence type="ECO:0000256" key="1">
    <source>
        <dbReference type="ARBA" id="ARBA00023002"/>
    </source>
</evidence>
<dbReference type="Gene3D" id="3.40.309.10">
    <property type="entry name" value="Aldehyde Dehydrogenase, Chain A, domain 2"/>
    <property type="match status" value="1"/>
</dbReference>
<name>A0A0C2MHW9_THEKT</name>
<dbReference type="PANTHER" id="PTHR43353:SF6">
    <property type="entry name" value="CYTOPLASMIC ALDEHYDE DEHYDROGENASE (EUROFUNG)"/>
    <property type="match status" value="1"/>
</dbReference>
<reference evidence="3 4" key="1">
    <citation type="journal article" date="2014" name="Genome Biol. Evol.">
        <title>The genome of the myxosporean Thelohanellus kitauei shows adaptations to nutrient acquisition within its fish host.</title>
        <authorList>
            <person name="Yang Y."/>
            <person name="Xiong J."/>
            <person name="Zhou Z."/>
            <person name="Huo F."/>
            <person name="Miao W."/>
            <person name="Ran C."/>
            <person name="Liu Y."/>
            <person name="Zhang J."/>
            <person name="Feng J."/>
            <person name="Wang M."/>
            <person name="Wang M."/>
            <person name="Wang L."/>
            <person name="Yao B."/>
        </authorList>
    </citation>
    <scope>NUCLEOTIDE SEQUENCE [LARGE SCALE GENOMIC DNA]</scope>
    <source>
        <strain evidence="3">Wuqing</strain>
    </source>
</reference>
<sequence length="469" mass="52097">MDQSITQGSEEFSGHNFINNIFVQPKSGKVYERTNPVDGSKIGVFADSSPQDAEMAITAAAEAFKSWSKTSYDFRADLLVKLSKSMAKHVDEIAQAMTNEVGKVITESIFEAKTSSNVLVWFAYETKRVHGQFLNVRGKKKLLVNHKPHGVVVLITMYHAPLCSIIASLGALLGAGCTVVIKPSPEVPLSAIKVAMAGFPPGVVNVVTADFASTPALGSLLCTHPQVRHVSFTGSMDVGKVYPNMNKANYGKNSLNYETMHNDDEWECTSNRCCDSPNRIFVQKDVHDEFIRILIERLSAVKVGHPMDESSILSCLVDQSRFDRVVKIVELTIKQGGKLAYQGDKVSQCGPYYYPLTVLTECKTSMDIAQFEIFGPVFAIYKFEHEAEVFLQMNEGPYGLASYVYSEEIDQVLRTIEEMECGLVFVNDIHPFEHRLPFSGMKQSGIGSEMGPRSIYRFLDEQSVIINHE</sequence>
<dbReference type="GO" id="GO:0004777">
    <property type="term" value="F:succinate-semialdehyde dehydrogenase (NAD+) activity"/>
    <property type="evidence" value="ECO:0007669"/>
    <property type="project" value="TreeGrafter"/>
</dbReference>
<evidence type="ECO:0000313" key="4">
    <source>
        <dbReference type="Proteomes" id="UP000031668"/>
    </source>
</evidence>
<keyword evidence="4" id="KW-1185">Reference proteome</keyword>
<dbReference type="AlphaFoldDB" id="A0A0C2MHW9"/>
<accession>A0A0C2MHW9</accession>
<keyword evidence="1" id="KW-0560">Oxidoreductase</keyword>
<dbReference type="Gene3D" id="3.40.605.10">
    <property type="entry name" value="Aldehyde Dehydrogenase, Chain A, domain 1"/>
    <property type="match status" value="1"/>
</dbReference>
<dbReference type="InterPro" id="IPR016162">
    <property type="entry name" value="Ald_DH_N"/>
</dbReference>
<feature type="domain" description="Aldehyde dehydrogenase" evidence="2">
    <location>
        <begin position="22"/>
        <end position="240"/>
    </location>
</feature>
<dbReference type="Proteomes" id="UP000031668">
    <property type="component" value="Unassembled WGS sequence"/>
</dbReference>
<dbReference type="OMA" id="NAWAMLS"/>